<feature type="domain" description="C3H1-type" evidence="3">
    <location>
        <begin position="90"/>
        <end position="116"/>
    </location>
</feature>
<accession>A0A8S1MRT9</accession>
<dbReference type="EMBL" id="CAJJDM010000059">
    <property type="protein sequence ID" value="CAD8077594.1"/>
    <property type="molecule type" value="Genomic_DNA"/>
</dbReference>
<feature type="compositionally biased region" description="Polar residues" evidence="2">
    <location>
        <begin position="7"/>
        <end position="24"/>
    </location>
</feature>
<dbReference type="SMART" id="SM00356">
    <property type="entry name" value="ZnF_C3H1"/>
    <property type="match status" value="2"/>
</dbReference>
<gene>
    <name evidence="4" type="ORF">PPRIM_AZ9-3.1.T0580191</name>
</gene>
<feature type="domain" description="C3H1-type" evidence="3">
    <location>
        <begin position="50"/>
        <end position="78"/>
    </location>
</feature>
<protein>
    <recommendedName>
        <fullName evidence="3">C3H1-type domain-containing protein</fullName>
    </recommendedName>
</protein>
<evidence type="ECO:0000256" key="2">
    <source>
        <dbReference type="SAM" id="MobiDB-lite"/>
    </source>
</evidence>
<dbReference type="GO" id="GO:0003729">
    <property type="term" value="F:mRNA binding"/>
    <property type="evidence" value="ECO:0007669"/>
    <property type="project" value="InterPro"/>
</dbReference>
<feature type="region of interest" description="Disordered" evidence="2">
    <location>
        <begin position="1"/>
        <end position="25"/>
    </location>
</feature>
<evidence type="ECO:0000256" key="1">
    <source>
        <dbReference type="PROSITE-ProRule" id="PRU00723"/>
    </source>
</evidence>
<dbReference type="PROSITE" id="PS50103">
    <property type="entry name" value="ZF_C3H1"/>
    <property type="match status" value="2"/>
</dbReference>
<dbReference type="PANTHER" id="PTHR12547:SF18">
    <property type="entry name" value="PROTEIN TIS11"/>
    <property type="match status" value="1"/>
</dbReference>
<dbReference type="OMA" id="HNECIDL"/>
<dbReference type="AlphaFoldDB" id="A0A8S1MRT9"/>
<dbReference type="PANTHER" id="PTHR12547">
    <property type="entry name" value="CCCH ZINC FINGER/TIS11-RELATED"/>
    <property type="match status" value="1"/>
</dbReference>
<dbReference type="InterPro" id="IPR000571">
    <property type="entry name" value="Znf_CCCH"/>
</dbReference>
<keyword evidence="1" id="KW-0863">Zinc-finger</keyword>
<evidence type="ECO:0000313" key="5">
    <source>
        <dbReference type="Proteomes" id="UP000688137"/>
    </source>
</evidence>
<proteinExistence type="predicted"/>
<reference evidence="4" key="1">
    <citation type="submission" date="2021-01" db="EMBL/GenBank/DDBJ databases">
        <authorList>
            <consortium name="Genoscope - CEA"/>
            <person name="William W."/>
        </authorList>
    </citation>
    <scope>NUCLEOTIDE SEQUENCE</scope>
</reference>
<evidence type="ECO:0000259" key="3">
    <source>
        <dbReference type="PROSITE" id="PS50103"/>
    </source>
</evidence>
<name>A0A8S1MRT9_PARPR</name>
<keyword evidence="1" id="KW-0479">Metal-binding</keyword>
<dbReference type="Pfam" id="PF00642">
    <property type="entry name" value="zf-CCCH"/>
    <property type="match status" value="1"/>
</dbReference>
<keyword evidence="5" id="KW-1185">Reference proteome</keyword>
<dbReference type="GO" id="GO:0008270">
    <property type="term" value="F:zinc ion binding"/>
    <property type="evidence" value="ECO:0007669"/>
    <property type="project" value="UniProtKB-KW"/>
</dbReference>
<feature type="zinc finger region" description="C3H1-type" evidence="1">
    <location>
        <begin position="90"/>
        <end position="116"/>
    </location>
</feature>
<dbReference type="InterPro" id="IPR045877">
    <property type="entry name" value="ZFP36-like"/>
</dbReference>
<keyword evidence="1" id="KW-0862">Zinc</keyword>
<feature type="zinc finger region" description="C3H1-type" evidence="1">
    <location>
        <begin position="50"/>
        <end position="78"/>
    </location>
</feature>
<evidence type="ECO:0000313" key="4">
    <source>
        <dbReference type="EMBL" id="CAD8077594.1"/>
    </source>
</evidence>
<comment type="caution">
    <text evidence="4">The sequence shown here is derived from an EMBL/GenBank/DDBJ whole genome shotgun (WGS) entry which is preliminary data.</text>
</comment>
<sequence length="212" mass="25370">MAHNSIIDHQSNSTDHSIENLSDQNSEESFEIVQRKFRYKKCYQEEEPLKKKKDFCRNYQINGNCKYGDQCFFIHTPAKTENNIYSTACTKTKPCKRYFSGFCCFGPKCQFLHNECIDLVEQREFVEKQFKELKLMVPLHPKKLDQSIRFDLQRFHHLYKIFGRKLNFKRDDLVVNSCKSRLKIFISICRKQDRFEQLLMSNSTSRKESEQC</sequence>
<dbReference type="Proteomes" id="UP000688137">
    <property type="component" value="Unassembled WGS sequence"/>
</dbReference>
<organism evidence="4 5">
    <name type="scientific">Paramecium primaurelia</name>
    <dbReference type="NCBI Taxonomy" id="5886"/>
    <lineage>
        <taxon>Eukaryota</taxon>
        <taxon>Sar</taxon>
        <taxon>Alveolata</taxon>
        <taxon>Ciliophora</taxon>
        <taxon>Intramacronucleata</taxon>
        <taxon>Oligohymenophorea</taxon>
        <taxon>Peniculida</taxon>
        <taxon>Parameciidae</taxon>
        <taxon>Paramecium</taxon>
    </lineage>
</organism>